<evidence type="ECO:0000313" key="3">
    <source>
        <dbReference type="EMBL" id="MBB4412752.1"/>
    </source>
</evidence>
<dbReference type="EMBL" id="JACIHM010000004">
    <property type="protein sequence ID" value="MBB4447384.1"/>
    <property type="molecule type" value="Genomic_DNA"/>
</dbReference>
<dbReference type="InterPro" id="IPR034122">
    <property type="entry name" value="Retropepsin-like_bacterial"/>
</dbReference>
<dbReference type="InterPro" id="IPR021109">
    <property type="entry name" value="Peptidase_aspartic_dom_sf"/>
</dbReference>
<keyword evidence="6" id="KW-1185">Reference proteome</keyword>
<dbReference type="Proteomes" id="UP000524535">
    <property type="component" value="Unassembled WGS sequence"/>
</dbReference>
<feature type="chain" id="PRO_5036404923" evidence="1">
    <location>
        <begin position="22"/>
        <end position="177"/>
    </location>
</feature>
<dbReference type="EMBL" id="JACIGW010000002">
    <property type="protein sequence ID" value="MBB4349027.1"/>
    <property type="molecule type" value="Genomic_DNA"/>
</dbReference>
<reference evidence="5 6" key="1">
    <citation type="submission" date="2020-08" db="EMBL/GenBank/DDBJ databases">
        <title>Genomic Encyclopedia of Type Strains, Phase IV (KMG-V): Genome sequencing to study the core and pangenomes of soil and plant-associated prokaryotes.</title>
        <authorList>
            <person name="Whitman W."/>
        </authorList>
    </citation>
    <scope>NUCLEOTIDE SEQUENCE [LARGE SCALE GENOMIC DNA]</scope>
    <source>
        <strain evidence="3 6">SEMIA 444</strain>
        <strain evidence="2 5">SEMIA 448</strain>
        <strain evidence="4 7">SEMIA 452</strain>
    </source>
</reference>
<proteinExistence type="predicted"/>
<dbReference type="Gene3D" id="2.40.70.10">
    <property type="entry name" value="Acid Proteases"/>
    <property type="match status" value="1"/>
</dbReference>
<dbReference type="Proteomes" id="UP000520770">
    <property type="component" value="Unassembled WGS sequence"/>
</dbReference>
<dbReference type="InterPro" id="IPR001969">
    <property type="entry name" value="Aspartic_peptidase_AS"/>
</dbReference>
<organism evidence="3 6">
    <name type="scientific">Aliirhizobium cellulosilyticum</name>
    <dbReference type="NCBI Taxonomy" id="393664"/>
    <lineage>
        <taxon>Bacteria</taxon>
        <taxon>Pseudomonadati</taxon>
        <taxon>Pseudomonadota</taxon>
        <taxon>Alphaproteobacteria</taxon>
        <taxon>Hyphomicrobiales</taxon>
        <taxon>Rhizobiaceae</taxon>
        <taxon>Aliirhizobium</taxon>
    </lineage>
</organism>
<keyword evidence="3" id="KW-0378">Hydrolase</keyword>
<dbReference type="CDD" id="cd05483">
    <property type="entry name" value="retropepsin_like_bacteria"/>
    <property type="match status" value="1"/>
</dbReference>
<dbReference type="Pfam" id="PF13975">
    <property type="entry name" value="gag-asp_proteas"/>
    <property type="match status" value="1"/>
</dbReference>
<name>A0A7W4SIX6_9HYPH</name>
<dbReference type="RefSeq" id="WP_148146121.1">
    <property type="nucleotide sequence ID" value="NZ_JACIGW010000002.1"/>
</dbReference>
<evidence type="ECO:0000313" key="6">
    <source>
        <dbReference type="Proteomes" id="UP000524535"/>
    </source>
</evidence>
<dbReference type="AlphaFoldDB" id="A0A7W4SIX6"/>
<dbReference type="Proteomes" id="UP000576087">
    <property type="component" value="Unassembled WGS sequence"/>
</dbReference>
<dbReference type="NCBIfam" id="TIGR02281">
    <property type="entry name" value="clan_AA_DTGA"/>
    <property type="match status" value="1"/>
</dbReference>
<evidence type="ECO:0000256" key="1">
    <source>
        <dbReference type="SAM" id="SignalP"/>
    </source>
</evidence>
<comment type="caution">
    <text evidence="3">The sequence shown here is derived from an EMBL/GenBank/DDBJ whole genome shotgun (WGS) entry which is preliminary data.</text>
</comment>
<dbReference type="SUPFAM" id="SSF50630">
    <property type="entry name" value="Acid proteases"/>
    <property type="match status" value="1"/>
</dbReference>
<protein>
    <submittedName>
        <fullName evidence="3">Aspartyl protease family protein</fullName>
    </submittedName>
</protein>
<accession>A0A7W4SIX6</accession>
<gene>
    <name evidence="3" type="ORF">GGE31_003266</name>
    <name evidence="2" type="ORF">GGE33_002769</name>
    <name evidence="4" type="ORF">GGE35_003207</name>
</gene>
<dbReference type="GO" id="GO:0004190">
    <property type="term" value="F:aspartic-type endopeptidase activity"/>
    <property type="evidence" value="ECO:0007669"/>
    <property type="project" value="InterPro"/>
</dbReference>
<evidence type="ECO:0000313" key="7">
    <source>
        <dbReference type="Proteomes" id="UP000576087"/>
    </source>
</evidence>
<keyword evidence="3" id="KW-0645">Protease</keyword>
<evidence type="ECO:0000313" key="2">
    <source>
        <dbReference type="EMBL" id="MBB4349027.1"/>
    </source>
</evidence>
<dbReference type="InterPro" id="IPR011969">
    <property type="entry name" value="Clan_AA_Asp_peptidase_C"/>
</dbReference>
<dbReference type="EMBL" id="JACIGY010000004">
    <property type="protein sequence ID" value="MBB4412752.1"/>
    <property type="molecule type" value="Genomic_DNA"/>
</dbReference>
<dbReference type="PROSITE" id="PS00141">
    <property type="entry name" value="ASP_PROTEASE"/>
    <property type="match status" value="1"/>
</dbReference>
<feature type="signal peptide" evidence="1">
    <location>
        <begin position="1"/>
        <end position="21"/>
    </location>
</feature>
<keyword evidence="1" id="KW-0732">Signal</keyword>
<dbReference type="GO" id="GO:0006508">
    <property type="term" value="P:proteolysis"/>
    <property type="evidence" value="ECO:0007669"/>
    <property type="project" value="UniProtKB-KW"/>
</dbReference>
<sequence>MLIRTAMFAAVAVVVATQIPALLEHTGPAQQEPVVQAPAAKSQVATTPQAASLTPGTMVLNADGRGHFIGTFKLNGKSVTGLVDTGASVVAINERTARMLGYGANSLDFRYPMQTANGQTLAAHVVLDRVEIGNVRVRDVDAMVLRDEALSTTLVGMSFLTKLKSYQVKGGSLTLAN</sequence>
<evidence type="ECO:0000313" key="5">
    <source>
        <dbReference type="Proteomes" id="UP000520770"/>
    </source>
</evidence>
<evidence type="ECO:0000313" key="4">
    <source>
        <dbReference type="EMBL" id="MBB4447384.1"/>
    </source>
</evidence>